<feature type="region of interest" description="Disordered" evidence="1">
    <location>
        <begin position="158"/>
        <end position="193"/>
    </location>
</feature>
<reference evidence="2 3" key="1">
    <citation type="submission" date="2014-04" db="EMBL/GenBank/DDBJ databases">
        <authorList>
            <consortium name="DOE Joint Genome Institute"/>
            <person name="Kuo A."/>
            <person name="Girlanda M."/>
            <person name="Perotto S."/>
            <person name="Kohler A."/>
            <person name="Nagy L.G."/>
            <person name="Floudas D."/>
            <person name="Copeland A."/>
            <person name="Barry K.W."/>
            <person name="Cichocki N."/>
            <person name="Veneault-Fourrey C."/>
            <person name="LaButti K."/>
            <person name="Lindquist E.A."/>
            <person name="Lipzen A."/>
            <person name="Lundell T."/>
            <person name="Morin E."/>
            <person name="Murat C."/>
            <person name="Sun H."/>
            <person name="Tunlid A."/>
            <person name="Henrissat B."/>
            <person name="Grigoriev I.V."/>
            <person name="Hibbett D.S."/>
            <person name="Martin F."/>
            <person name="Nordberg H.P."/>
            <person name="Cantor M.N."/>
            <person name="Hua S.X."/>
        </authorList>
    </citation>
    <scope>NUCLEOTIDE SEQUENCE [LARGE SCALE GENOMIC DNA]</scope>
    <source>
        <strain evidence="2 3">MUT 4182</strain>
    </source>
</reference>
<evidence type="ECO:0000256" key="1">
    <source>
        <dbReference type="SAM" id="MobiDB-lite"/>
    </source>
</evidence>
<proteinExistence type="predicted"/>
<keyword evidence="3" id="KW-1185">Reference proteome</keyword>
<dbReference type="AlphaFoldDB" id="A0A0C3KRB9"/>
<feature type="compositionally biased region" description="Low complexity" evidence="1">
    <location>
        <begin position="184"/>
        <end position="193"/>
    </location>
</feature>
<organism evidence="2 3">
    <name type="scientific">Tulasnella calospora MUT 4182</name>
    <dbReference type="NCBI Taxonomy" id="1051891"/>
    <lineage>
        <taxon>Eukaryota</taxon>
        <taxon>Fungi</taxon>
        <taxon>Dikarya</taxon>
        <taxon>Basidiomycota</taxon>
        <taxon>Agaricomycotina</taxon>
        <taxon>Agaricomycetes</taxon>
        <taxon>Cantharellales</taxon>
        <taxon>Tulasnellaceae</taxon>
        <taxon>Tulasnella</taxon>
    </lineage>
</organism>
<name>A0A0C3KRB9_9AGAM</name>
<dbReference type="HOGENOM" id="CLU_1409753_0_0_1"/>
<dbReference type="Proteomes" id="UP000054248">
    <property type="component" value="Unassembled WGS sequence"/>
</dbReference>
<sequence>MAVASIHVVFSTMQRHCVTNDPTSFKNPSVPGEFHVYRFHMSRLSDSLWSGLGHSKPLVRVSVTSATAVAPPAPPFLYFSNAFLHLGSAKPVDEINGAAGRSAVDASGLYPFPWLDRDNLSQVSLLSFFKVFEPKLGIGNVFPPYAWSLHPADPFGGRLGGNVDSSPSSSTSEASPCHPPPLPASRSTPPAEK</sequence>
<evidence type="ECO:0000313" key="2">
    <source>
        <dbReference type="EMBL" id="KIO23968.1"/>
    </source>
</evidence>
<gene>
    <name evidence="2" type="ORF">M407DRAFT_9162</name>
</gene>
<evidence type="ECO:0000313" key="3">
    <source>
        <dbReference type="Proteomes" id="UP000054248"/>
    </source>
</evidence>
<protein>
    <submittedName>
        <fullName evidence="2">Uncharacterized protein</fullName>
    </submittedName>
</protein>
<feature type="compositionally biased region" description="Low complexity" evidence="1">
    <location>
        <begin position="165"/>
        <end position="175"/>
    </location>
</feature>
<reference evidence="3" key="2">
    <citation type="submission" date="2015-01" db="EMBL/GenBank/DDBJ databases">
        <title>Evolutionary Origins and Diversification of the Mycorrhizal Mutualists.</title>
        <authorList>
            <consortium name="DOE Joint Genome Institute"/>
            <consortium name="Mycorrhizal Genomics Consortium"/>
            <person name="Kohler A."/>
            <person name="Kuo A."/>
            <person name="Nagy L.G."/>
            <person name="Floudas D."/>
            <person name="Copeland A."/>
            <person name="Barry K.W."/>
            <person name="Cichocki N."/>
            <person name="Veneault-Fourrey C."/>
            <person name="LaButti K."/>
            <person name="Lindquist E.A."/>
            <person name="Lipzen A."/>
            <person name="Lundell T."/>
            <person name="Morin E."/>
            <person name="Murat C."/>
            <person name="Riley R."/>
            <person name="Ohm R."/>
            <person name="Sun H."/>
            <person name="Tunlid A."/>
            <person name="Henrissat B."/>
            <person name="Grigoriev I.V."/>
            <person name="Hibbett D.S."/>
            <person name="Martin F."/>
        </authorList>
    </citation>
    <scope>NUCLEOTIDE SEQUENCE [LARGE SCALE GENOMIC DNA]</scope>
    <source>
        <strain evidence="3">MUT 4182</strain>
    </source>
</reference>
<dbReference type="EMBL" id="KN823071">
    <property type="protein sequence ID" value="KIO23968.1"/>
    <property type="molecule type" value="Genomic_DNA"/>
</dbReference>
<accession>A0A0C3KRB9</accession>